<keyword evidence="10" id="KW-1185">Reference proteome</keyword>
<keyword evidence="4 7" id="KW-0479">Metal-binding</keyword>
<evidence type="ECO:0000256" key="7">
    <source>
        <dbReference type="HAMAP-Rule" id="MF_00701"/>
    </source>
</evidence>
<dbReference type="Proteomes" id="UP000010866">
    <property type="component" value="Chromosome"/>
</dbReference>
<reference evidence="10" key="1">
    <citation type="submission" date="2012-02" db="EMBL/GenBank/DDBJ databases">
        <title>Complete sequence of chromosome of Methanomethylovorans hollandica DSM 15978.</title>
        <authorList>
            <person name="Lucas S."/>
            <person name="Copeland A."/>
            <person name="Lapidus A."/>
            <person name="Glavina del Rio T."/>
            <person name="Dalin E."/>
            <person name="Tice H."/>
            <person name="Bruce D."/>
            <person name="Goodwin L."/>
            <person name="Pitluck S."/>
            <person name="Peters L."/>
            <person name="Mikhailova N."/>
            <person name="Held B."/>
            <person name="Kyrpides N."/>
            <person name="Mavromatis K."/>
            <person name="Ivanova N."/>
            <person name="Brettin T."/>
            <person name="Detter J.C."/>
            <person name="Han C."/>
            <person name="Larimer F."/>
            <person name="Land M."/>
            <person name="Hauser L."/>
            <person name="Markowitz V."/>
            <person name="Cheng J.-F."/>
            <person name="Hugenholtz P."/>
            <person name="Woyke T."/>
            <person name="Wu D."/>
            <person name="Spring S."/>
            <person name="Schroeder M."/>
            <person name="Brambilla E."/>
            <person name="Klenk H.-P."/>
            <person name="Eisen J.A."/>
        </authorList>
    </citation>
    <scope>NUCLEOTIDE SEQUENCE [LARGE SCALE GENOMIC DNA]</scope>
    <source>
        <strain evidence="10">DSM 15978 / NBRC 107637 / DMS1</strain>
    </source>
</reference>
<dbReference type="GO" id="GO:0051539">
    <property type="term" value="F:4 iron, 4 sulfur cluster binding"/>
    <property type="evidence" value="ECO:0007669"/>
    <property type="project" value="UniProtKB-UniRule"/>
</dbReference>
<dbReference type="InterPro" id="IPR007238">
    <property type="entry name" value="DNA_primase_lsu_euk/arc"/>
</dbReference>
<dbReference type="GO" id="GO:0003899">
    <property type="term" value="F:DNA-directed RNA polymerase activity"/>
    <property type="evidence" value="ECO:0007669"/>
    <property type="project" value="InterPro"/>
</dbReference>
<evidence type="ECO:0000256" key="6">
    <source>
        <dbReference type="ARBA" id="ARBA00023014"/>
    </source>
</evidence>
<dbReference type="Pfam" id="PF26466">
    <property type="entry name" value="DNA_primase_lrg_N"/>
    <property type="match status" value="1"/>
</dbReference>
<feature type="binding site" evidence="7">
    <location>
        <position position="302"/>
    </location>
    <ligand>
        <name>[4Fe-4S] cluster</name>
        <dbReference type="ChEBI" id="CHEBI:49883"/>
    </ligand>
</feature>
<dbReference type="KEGG" id="mhz:Metho_0459"/>
<dbReference type="GO" id="GO:1990077">
    <property type="term" value="C:primosome complex"/>
    <property type="evidence" value="ECO:0007669"/>
    <property type="project" value="UniProtKB-KW"/>
</dbReference>
<feature type="binding site" evidence="7">
    <location>
        <position position="231"/>
    </location>
    <ligand>
        <name>[4Fe-4S] cluster</name>
        <dbReference type="ChEBI" id="CHEBI:49883"/>
    </ligand>
</feature>
<protein>
    <recommendedName>
        <fullName evidence="7">DNA primase large subunit PriL</fullName>
    </recommendedName>
</protein>
<dbReference type="OrthoDB" id="46081at2157"/>
<dbReference type="AlphaFoldDB" id="L0KUD3"/>
<gene>
    <name evidence="7" type="primary">priL</name>
    <name evidence="9" type="ordered locus">Metho_0459</name>
</gene>
<dbReference type="STRING" id="867904.Metho_0459"/>
<dbReference type="RefSeq" id="WP_015323895.1">
    <property type="nucleotide sequence ID" value="NC_019977.1"/>
</dbReference>
<dbReference type="InterPro" id="IPR058560">
    <property type="entry name" value="DNA_primase_C"/>
</dbReference>
<dbReference type="PANTHER" id="PTHR10537">
    <property type="entry name" value="DNA PRIMASE LARGE SUBUNIT"/>
    <property type="match status" value="1"/>
</dbReference>
<dbReference type="GO" id="GO:0006269">
    <property type="term" value="P:DNA replication, synthesis of primer"/>
    <property type="evidence" value="ECO:0007669"/>
    <property type="project" value="UniProtKB-UniRule"/>
</dbReference>
<comment type="cofactor">
    <cofactor evidence="7">
        <name>[4Fe-4S] cluster</name>
        <dbReference type="ChEBI" id="CHEBI:49883"/>
    </cofactor>
    <text evidence="7">Binds 1 [4Fe-4S] cluster.</text>
</comment>
<keyword evidence="2 7" id="KW-0639">Primosome</keyword>
<evidence type="ECO:0000256" key="3">
    <source>
        <dbReference type="ARBA" id="ARBA00022705"/>
    </source>
</evidence>
<organism evidence="9 10">
    <name type="scientific">Methanomethylovorans hollandica (strain DSM 15978 / NBRC 107637 / DMS1)</name>
    <dbReference type="NCBI Taxonomy" id="867904"/>
    <lineage>
        <taxon>Archaea</taxon>
        <taxon>Methanobacteriati</taxon>
        <taxon>Methanobacteriota</taxon>
        <taxon>Stenosarchaea group</taxon>
        <taxon>Methanomicrobia</taxon>
        <taxon>Methanosarcinales</taxon>
        <taxon>Methanosarcinaceae</taxon>
        <taxon>Methanomethylovorans</taxon>
    </lineage>
</organism>
<comment type="similarity">
    <text evidence="7">Belongs to the eukaryotic-type primase large subunit family.</text>
</comment>
<evidence type="ECO:0000256" key="2">
    <source>
        <dbReference type="ARBA" id="ARBA00022515"/>
    </source>
</evidence>
<name>L0KUD3_METHD</name>
<evidence type="ECO:0000256" key="4">
    <source>
        <dbReference type="ARBA" id="ARBA00022723"/>
    </source>
</evidence>
<keyword evidence="3 7" id="KW-0235">DNA replication</keyword>
<keyword evidence="1 7" id="KW-0004">4Fe-4S</keyword>
<dbReference type="NCBIfam" id="NF002588">
    <property type="entry name" value="PRK02249.1-2"/>
    <property type="match status" value="1"/>
</dbReference>
<dbReference type="CDD" id="cd06560">
    <property type="entry name" value="PriL"/>
    <property type="match status" value="1"/>
</dbReference>
<keyword evidence="6 7" id="KW-0411">Iron-sulfur</keyword>
<dbReference type="GO" id="GO:0046872">
    <property type="term" value="F:metal ion binding"/>
    <property type="evidence" value="ECO:0007669"/>
    <property type="project" value="UniProtKB-KW"/>
</dbReference>
<evidence type="ECO:0000256" key="5">
    <source>
        <dbReference type="ARBA" id="ARBA00023004"/>
    </source>
</evidence>
<dbReference type="EMBL" id="CP003362">
    <property type="protein sequence ID" value="AGB48726.1"/>
    <property type="molecule type" value="Genomic_DNA"/>
</dbReference>
<dbReference type="HOGENOM" id="CLU_052778_0_0_2"/>
<feature type="binding site" evidence="7">
    <location>
        <position position="318"/>
    </location>
    <ligand>
        <name>[4Fe-4S] cluster</name>
        <dbReference type="ChEBI" id="CHEBI:49883"/>
    </ligand>
</feature>
<comment type="subunit">
    <text evidence="7">Heterodimer of a small subunit (PriS) and a large subunit (PriL).</text>
</comment>
<dbReference type="HAMAP" id="MF_00701">
    <property type="entry name" value="DNA_primase_lrg_arc"/>
    <property type="match status" value="1"/>
</dbReference>
<accession>L0KUD3</accession>
<evidence type="ECO:0000259" key="8">
    <source>
        <dbReference type="Pfam" id="PF04104"/>
    </source>
</evidence>
<dbReference type="GO" id="GO:0006270">
    <property type="term" value="P:DNA replication initiation"/>
    <property type="evidence" value="ECO:0007669"/>
    <property type="project" value="TreeGrafter"/>
</dbReference>
<keyword evidence="5 7" id="KW-0408">Iron</keyword>
<evidence type="ECO:0000313" key="10">
    <source>
        <dbReference type="Proteomes" id="UP000010866"/>
    </source>
</evidence>
<dbReference type="InterPro" id="IPR023642">
    <property type="entry name" value="DNA_primase_lsu_PriL"/>
</dbReference>
<dbReference type="SUPFAM" id="SSF140914">
    <property type="entry name" value="PriB N-terminal domain-like"/>
    <property type="match status" value="1"/>
</dbReference>
<sequence length="352" mass="40236">MEEKDLALYPFITEASAYVSELGFSLERLLVSRAMDSARSRGVERVIQALQGEIRKPQLLGSDESKILIELLSYPFARILVSCIDDNFLIRRYALAEAVSCYDLLRLESSEFICSIASDFQVDIVISNHEFDIHFTDYIRLASSMKALEWKLVNRKLRKGHVYISKEELARLLQEAIRGRIQGSLPLDIPEDICRMSTPYIDPIQTELQQMKETFGSGDFGAVESNMFPPCMVHAISNVRAGVNLAHSMRFALTSFLRNVGMSVDDIIAMFNVSPDFDMDKTRYQIEHISGSSGTEYKPPSCSTMRTYGNCYGADELCSRIKHPLNYYRRKTWFKNKNESSQQIPFSEKYQE</sequence>
<dbReference type="PANTHER" id="PTHR10537:SF3">
    <property type="entry name" value="DNA PRIMASE LARGE SUBUNIT"/>
    <property type="match status" value="1"/>
</dbReference>
<dbReference type="GeneID" id="14407565"/>
<evidence type="ECO:0000313" key="9">
    <source>
        <dbReference type="EMBL" id="AGB48726.1"/>
    </source>
</evidence>
<comment type="function">
    <text evidence="7">Regulatory subunit of DNA primase, an RNA polymerase that catalyzes the synthesis of short RNA molecules used as primers for DNA polymerase during DNA replication. Stabilizes and modulates the activity of the small subunit, increasing the rate of DNA synthesis, and conferring RNA synthesis capability. The DNA polymerase activity may enable DNA primase to also catalyze primer extension after primer synthesis. May also play a role in DNA repair.</text>
</comment>
<feature type="binding site" evidence="7">
    <location>
        <position position="311"/>
    </location>
    <ligand>
        <name>[4Fe-4S] cluster</name>
        <dbReference type="ChEBI" id="CHEBI:49883"/>
    </ligand>
</feature>
<evidence type="ECO:0000256" key="1">
    <source>
        <dbReference type="ARBA" id="ARBA00022485"/>
    </source>
</evidence>
<proteinExistence type="inferred from homology"/>
<feature type="domain" description="DNA primase large subunit C-terminal" evidence="8">
    <location>
        <begin position="223"/>
        <end position="317"/>
    </location>
</feature>
<dbReference type="Pfam" id="PF04104">
    <property type="entry name" value="DNA_primase_lrg"/>
    <property type="match status" value="1"/>
</dbReference>